<dbReference type="InterPro" id="IPR036291">
    <property type="entry name" value="NAD(P)-bd_dom_sf"/>
</dbReference>
<dbReference type="PANTHER" id="PTHR33303:SF2">
    <property type="entry name" value="COA-BINDING DOMAIN-CONTAINING PROTEIN"/>
    <property type="match status" value="1"/>
</dbReference>
<gene>
    <name evidence="2" type="ORF">E5R92_06920</name>
</gene>
<keyword evidence="3" id="KW-1185">Reference proteome</keyword>
<dbReference type="KEGG" id="peg:E5R92_06920"/>
<dbReference type="Gene3D" id="3.40.50.720">
    <property type="entry name" value="NAD(P)-binding Rossmann-like Domain"/>
    <property type="match status" value="1"/>
</dbReference>
<feature type="domain" description="CoA-binding" evidence="1">
    <location>
        <begin position="14"/>
        <end position="108"/>
    </location>
</feature>
<dbReference type="Proteomes" id="UP000501094">
    <property type="component" value="Chromosome"/>
</dbReference>
<proteinExistence type="predicted"/>
<organism evidence="2 3">
    <name type="scientific">Candidatus Pelagibacter giovannonii</name>
    <dbReference type="NCBI Taxonomy" id="2563896"/>
    <lineage>
        <taxon>Bacteria</taxon>
        <taxon>Pseudomonadati</taxon>
        <taxon>Pseudomonadota</taxon>
        <taxon>Alphaproteobacteria</taxon>
        <taxon>Candidatus Pelagibacterales</taxon>
        <taxon>Candidatus Pelagibacteraceae</taxon>
        <taxon>Candidatus Pelagibacter</taxon>
    </lineage>
</organism>
<dbReference type="EMBL" id="CP038852">
    <property type="protein sequence ID" value="QIZ21510.1"/>
    <property type="molecule type" value="Genomic_DNA"/>
</dbReference>
<dbReference type="AlphaFoldDB" id="A0A6H1Q4T2"/>
<name>A0A6H1Q4T2_9PROT</name>
<dbReference type="PANTHER" id="PTHR33303">
    <property type="entry name" value="CYTOPLASMIC PROTEIN-RELATED"/>
    <property type="match status" value="1"/>
</dbReference>
<sequence length="141" mass="16127">MEKQIVDDKIKELFISSRVIALVGASKKKEKDSNIVMKFLQRAGYKVIPVNPTSINSVIYGEKVYGSLIDIDQKVDIVDVFRPSKEAEEIANQTIKIGAQALWLQLDIKNDKARDIVMKNKIYYISNKCTKIEFERLFRGS</sequence>
<protein>
    <submittedName>
        <fullName evidence="2">CoA-binding protein</fullName>
    </submittedName>
</protein>
<dbReference type="Pfam" id="PF13380">
    <property type="entry name" value="CoA_binding_2"/>
    <property type="match status" value="1"/>
</dbReference>
<reference evidence="2 3" key="1">
    <citation type="journal article" date="2020" name="Nat. Microbiol.">
        <title>Lysogenic host-virus interactions in SAR11 marine bacteria.</title>
        <authorList>
            <person name="Morris R.M."/>
            <person name="Cain K.R."/>
            <person name="Hvorecny K.L."/>
            <person name="Kollman J.M."/>
        </authorList>
    </citation>
    <scope>NUCLEOTIDE SEQUENCE [LARGE SCALE GENOMIC DNA]</scope>
    <source>
        <strain evidence="2 3">NP1</strain>
    </source>
</reference>
<dbReference type="InterPro" id="IPR003781">
    <property type="entry name" value="CoA-bd"/>
</dbReference>
<evidence type="ECO:0000313" key="3">
    <source>
        <dbReference type="Proteomes" id="UP000501094"/>
    </source>
</evidence>
<dbReference type="SUPFAM" id="SSF51735">
    <property type="entry name" value="NAD(P)-binding Rossmann-fold domains"/>
    <property type="match status" value="1"/>
</dbReference>
<evidence type="ECO:0000259" key="1">
    <source>
        <dbReference type="SMART" id="SM00881"/>
    </source>
</evidence>
<evidence type="ECO:0000313" key="2">
    <source>
        <dbReference type="EMBL" id="QIZ21510.1"/>
    </source>
</evidence>
<dbReference type="SMART" id="SM00881">
    <property type="entry name" value="CoA_binding"/>
    <property type="match status" value="1"/>
</dbReference>
<dbReference type="RefSeq" id="WP_168607367.1">
    <property type="nucleotide sequence ID" value="NZ_CP038852.1"/>
</dbReference>
<accession>A0A6H1Q4T2</accession>